<evidence type="ECO:0008006" key="3">
    <source>
        <dbReference type="Google" id="ProtNLM"/>
    </source>
</evidence>
<dbReference type="AlphaFoldDB" id="A0AA49GKJ4"/>
<dbReference type="InterPro" id="IPR036709">
    <property type="entry name" value="Autotransporte_beta_dom_sf"/>
</dbReference>
<proteinExistence type="predicted"/>
<evidence type="ECO:0000313" key="2">
    <source>
        <dbReference type="EMBL" id="WKN35073.1"/>
    </source>
</evidence>
<name>A0AA49GKJ4_9BACT</name>
<feature type="signal peptide" evidence="1">
    <location>
        <begin position="1"/>
        <end position="20"/>
    </location>
</feature>
<evidence type="ECO:0000256" key="1">
    <source>
        <dbReference type="SAM" id="SignalP"/>
    </source>
</evidence>
<protein>
    <recommendedName>
        <fullName evidence="3">DUF3575 domain-containing protein</fullName>
    </recommendedName>
</protein>
<sequence>MKKFGILFIAAILAYSTSLAQENPMRIGVKIGIPNISGLHLEYVTPALDGKLAPSLDLTYIPLSFQEGSDFTDGNGPVDFKFYYLELGANYYFFKPGKGLYGNLSYGRLGLNYDFTDYYSEEEDMGGGVGKLKAAFNLLNLKIGAKLGKSFYFRPEIGIALISANTDNFEYTITYPDGTSETYDEEDFPEILFGVSPVLNLGFGVAF</sequence>
<dbReference type="SUPFAM" id="SSF103515">
    <property type="entry name" value="Autotransporter"/>
    <property type="match status" value="1"/>
</dbReference>
<feature type="chain" id="PRO_5041264086" description="DUF3575 domain-containing protein" evidence="1">
    <location>
        <begin position="21"/>
        <end position="207"/>
    </location>
</feature>
<dbReference type="EMBL" id="CP120682">
    <property type="protein sequence ID" value="WKN35073.1"/>
    <property type="molecule type" value="Genomic_DNA"/>
</dbReference>
<gene>
    <name evidence="2" type="ORF">K4G66_22100</name>
</gene>
<reference evidence="2" key="2">
    <citation type="journal article" date="2024" name="Antonie Van Leeuwenhoek">
        <title>Roseihalotalea indica gen. nov., sp. nov., a halophilic Bacteroidetes from mesopelagic Southwest Indian Ocean with higher carbohydrate metabolic potential.</title>
        <authorList>
            <person name="Chen B."/>
            <person name="Zhang M."/>
            <person name="Lin D."/>
            <person name="Ye J."/>
            <person name="Tang K."/>
        </authorList>
    </citation>
    <scope>NUCLEOTIDE SEQUENCE</scope>
    <source>
        <strain evidence="2">TK19036</strain>
    </source>
</reference>
<keyword evidence="1" id="KW-0732">Signal</keyword>
<reference evidence="2" key="1">
    <citation type="journal article" date="2023" name="Comput. Struct. Biotechnol. J.">
        <title>Discovery of a novel marine Bacteroidetes with a rich repertoire of carbohydrate-active enzymes.</title>
        <authorList>
            <person name="Chen B."/>
            <person name="Liu G."/>
            <person name="Chen Q."/>
            <person name="Wang H."/>
            <person name="Liu L."/>
            <person name="Tang K."/>
        </authorList>
    </citation>
    <scope>NUCLEOTIDE SEQUENCE</scope>
    <source>
        <strain evidence="2">TK19036</strain>
    </source>
</reference>
<accession>A0AA49GKJ4</accession>
<organism evidence="2">
    <name type="scientific">Roseihalotalea indica</name>
    <dbReference type="NCBI Taxonomy" id="2867963"/>
    <lineage>
        <taxon>Bacteria</taxon>
        <taxon>Pseudomonadati</taxon>
        <taxon>Bacteroidota</taxon>
        <taxon>Cytophagia</taxon>
        <taxon>Cytophagales</taxon>
        <taxon>Catalimonadaceae</taxon>
        <taxon>Roseihalotalea</taxon>
    </lineage>
</organism>